<dbReference type="SUPFAM" id="SSF56801">
    <property type="entry name" value="Acetyl-CoA synthetase-like"/>
    <property type="match status" value="1"/>
</dbReference>
<keyword evidence="5" id="KW-0808">Transferase</keyword>
<dbReference type="InterPro" id="IPR023213">
    <property type="entry name" value="CAT-like_dom_sf"/>
</dbReference>
<dbReference type="Gene3D" id="3.30.559.30">
    <property type="entry name" value="Nonribosomal peptide synthetase, condensation domain"/>
    <property type="match status" value="1"/>
</dbReference>
<dbReference type="PROSITE" id="PS50075">
    <property type="entry name" value="CARRIER"/>
    <property type="match status" value="2"/>
</dbReference>
<dbReference type="InterPro" id="IPR020806">
    <property type="entry name" value="PKS_PP-bd"/>
</dbReference>
<sequence>MDIALIGLSLKAVDINTLQQFIDLLRNEEVRMVQPTAERILHSKIQQKGDFHPYGYLDRVDFFDHEFFNLSKGEANAIDPGHRMLLESVCQALENSGYSLEDSSLQDAGLFTTAQAGVYNLLYQSKNSELDFVGGISSIGGGRVANILNIRGPVFNIDTACSSSLVAVHEAVQYINSGAVNTAIVAGSHLLFMFNGAGSFESNAIMSSDGICRAFDSEASGTAGGEGVAAIVLKRLDHAVRDNDNILTVIKGSAINNDGNRSSSITAPSPAAQKSVILDACEKANIPVTSVGYIETHGTGTKLGDPIEYKGIKDAFSSTEEEYAVRLGTLKPNIGHLDNMAGLFGFIKAVAVLKEKEFFPLANFSAVNKFIEENDNIVLEKKGNKWLSDKPRRAGVSSFGLSGTNAHVILEEYVSEKEQLSLNANDTWFKIAAKSKNALKQYIDNIYNFITEDTEINNLAYTLNTGRADYKYRLAVHGNTIEELKQSLLAQKETIEQSHTARFTKIALLYLSDEVLNLEHFLSNTEFNTIFEKQQKEINGNGLNPSVLQTLAFQTTLFKYLSEKGFKINQLICNGSLAKVSKAIIDGNNVVPTDLSFEINAELDFEKLKGLAKSCNENNTLLVLVGNSSLLENIVATLQQDHITGIDLLKTLSDKNWNSLWSTLYNNGLGFDWKKFYANAVYQKVAAPTYPFEKISCWNEIVNPLLFGGSTPTTVQEESKPQLQNASEEEIIVAMLQEVLQNTDIKLTDDFFELGGNSIVGVQFINRINETFDIEIVFDDLFNCYEINDIIALVKEESGKNTTKAVAGKEEEKAGLTVFEASNSQQRMWIESQIESYYNIDLSYTVKGVINIDVFKETLLELVNKHASLRSFFTLDENGLILQKVKETADLNIDNLFSHYSETNAALAEEKRTEFKNFQFDLENGPLFKAAIIESGQEDVKLIFVFHHIIFDGWSIGVFVKDFVTLYQQLISQNYSPEVNKSDYFDYLVWLRENLSADKKATYSAYWQNKFKNANTKLQLGNTNATSANGARINYTIDATLRQKLNDLATTNRTTLFTVLIASVRTFLYKLAQENFVIGTPVSGRVKKEFESTIGLFINTLPIYTEINGEQRFTDCLTHEKASINKALEYQIYPYDLILNDLNVADKKSFFDVLVVLQNQDSRSGLLTQNDLPFEILPDTNQASEISRFNLSFAFFEVGDTIELELEYKTAVFSSEFIDSMTTSFAYALEQFTRTPEQKIADIAVINQEQFNTLVYEFNDTKAEYPQDKTIISIFEEQVQKTPNAIALVFEEKQLTYQELNERANQFGHYLRKNYDIEADDLIGIRLDRSERMIVSILGILKSGAAYVPIDNAYPEERIAFIEKDTNCKIVVDDSTLQQFDEVKAEYTILNPENINQPNDLAYVIYTSGTTGNPKGVMVEQGNVVRLVKPCDYFPLNEEKVLLSTGSISFDATTVEYFGTLLNGAKLVLVRQETQLDLEELANVIKQNKVNSLWMTASWFNQVVENKIELFETITQLIVGGDIVSPIHVQKLYDQYPAITIVNGYGPTENTTFSTTYEIKPSAYTTIPIGKPIANSQAYLLDSYLQPVNVGVSGKLYVAGAGVARGYLNNPELTAEKFIDNPFVSGTKMYNTGDLGRWLPDGNIEFLGRNDQQVKIRGFRIELGEIETSLLQFSEEIGQAVVEVKELNDQKVLVAYYTAQTEIDKTAIKTYLQSKLPEYMVPSFYVVLENMPLTANGKTDRKALPDISGENVIRKEYVEPRNETEQQLATIWQEVLGLEKVGATDSFFELGGHSLNATKLISVIHKQFNVKLSIVDLFNNITLEELALFIENTIAYSTNTNEDVSIEETEDFTV</sequence>
<dbReference type="InterPro" id="IPR001242">
    <property type="entry name" value="Condensation_dom"/>
</dbReference>
<dbReference type="GO" id="GO:0031177">
    <property type="term" value="F:phosphopantetheine binding"/>
    <property type="evidence" value="ECO:0007669"/>
    <property type="project" value="InterPro"/>
</dbReference>
<dbReference type="InterPro" id="IPR025110">
    <property type="entry name" value="AMP-bd_C"/>
</dbReference>
<dbReference type="InterPro" id="IPR000873">
    <property type="entry name" value="AMP-dep_synth/lig_dom"/>
</dbReference>
<dbReference type="FunFam" id="2.30.38.10:FF:000001">
    <property type="entry name" value="Non-ribosomal peptide synthetase PvdI"/>
    <property type="match status" value="1"/>
</dbReference>
<dbReference type="Pfam" id="PF13193">
    <property type="entry name" value="AMP-binding_C"/>
    <property type="match status" value="1"/>
</dbReference>
<gene>
    <name evidence="8" type="ORF">B0A66_13375</name>
</gene>
<dbReference type="GO" id="GO:0044550">
    <property type="term" value="P:secondary metabolite biosynthetic process"/>
    <property type="evidence" value="ECO:0007669"/>
    <property type="project" value="TreeGrafter"/>
</dbReference>
<evidence type="ECO:0000313" key="9">
    <source>
        <dbReference type="Proteomes" id="UP000198345"/>
    </source>
</evidence>
<keyword evidence="9" id="KW-1185">Reference proteome</keyword>
<dbReference type="OrthoDB" id="9778690at2"/>
<dbReference type="PANTHER" id="PTHR45527">
    <property type="entry name" value="NONRIBOSOMAL PEPTIDE SYNTHETASE"/>
    <property type="match status" value="1"/>
</dbReference>
<dbReference type="Gene3D" id="3.40.50.980">
    <property type="match status" value="2"/>
</dbReference>
<proteinExistence type="inferred from homology"/>
<dbReference type="GO" id="GO:0043041">
    <property type="term" value="P:amino acid activation for nonribosomal peptide biosynthetic process"/>
    <property type="evidence" value="ECO:0007669"/>
    <property type="project" value="TreeGrafter"/>
</dbReference>
<evidence type="ECO:0000256" key="2">
    <source>
        <dbReference type="ARBA" id="ARBA00006432"/>
    </source>
</evidence>
<dbReference type="PRINTS" id="PR00154">
    <property type="entry name" value="AMPBINDING"/>
</dbReference>
<name>A0A226H716_9FLAO</name>
<feature type="domain" description="Ketosynthase family 3 (KS3)" evidence="7">
    <location>
        <begin position="1"/>
        <end position="412"/>
    </location>
</feature>
<dbReference type="FunFam" id="3.40.50.980:FF:000001">
    <property type="entry name" value="Non-ribosomal peptide synthetase"/>
    <property type="match status" value="1"/>
</dbReference>
<dbReference type="Pfam" id="PF22621">
    <property type="entry name" value="CurL-like_PKS_C"/>
    <property type="match status" value="1"/>
</dbReference>
<dbReference type="Pfam" id="PF00668">
    <property type="entry name" value="Condensation"/>
    <property type="match status" value="1"/>
</dbReference>
<dbReference type="SUPFAM" id="SSF53901">
    <property type="entry name" value="Thiolase-like"/>
    <property type="match status" value="1"/>
</dbReference>
<dbReference type="SUPFAM" id="SSF52777">
    <property type="entry name" value="CoA-dependent acyltransferases"/>
    <property type="match status" value="2"/>
</dbReference>
<dbReference type="Pfam" id="PF02801">
    <property type="entry name" value="Ketoacyl-synt_C"/>
    <property type="match status" value="1"/>
</dbReference>
<dbReference type="InterPro" id="IPR020845">
    <property type="entry name" value="AMP-binding_CS"/>
</dbReference>
<keyword evidence="3" id="KW-0596">Phosphopantetheine</keyword>
<comment type="caution">
    <text evidence="8">The sequence shown here is derived from an EMBL/GenBank/DDBJ whole genome shotgun (WGS) entry which is preliminary data.</text>
</comment>
<comment type="cofactor">
    <cofactor evidence="1">
        <name>pantetheine 4'-phosphate</name>
        <dbReference type="ChEBI" id="CHEBI:47942"/>
    </cofactor>
</comment>
<dbReference type="InterPro" id="IPR009081">
    <property type="entry name" value="PP-bd_ACP"/>
</dbReference>
<dbReference type="Pfam" id="PF00109">
    <property type="entry name" value="ketoacyl-synt"/>
    <property type="match status" value="1"/>
</dbReference>
<dbReference type="Pfam" id="PF00550">
    <property type="entry name" value="PP-binding"/>
    <property type="match status" value="2"/>
</dbReference>
<evidence type="ECO:0000313" key="8">
    <source>
        <dbReference type="EMBL" id="OXA89992.1"/>
    </source>
</evidence>
<dbReference type="FunFam" id="3.30.300.30:FF:000010">
    <property type="entry name" value="Enterobactin synthetase component F"/>
    <property type="match status" value="1"/>
</dbReference>
<evidence type="ECO:0000259" key="6">
    <source>
        <dbReference type="PROSITE" id="PS50075"/>
    </source>
</evidence>
<evidence type="ECO:0000259" key="7">
    <source>
        <dbReference type="PROSITE" id="PS52004"/>
    </source>
</evidence>
<dbReference type="EMBL" id="MUGW01000026">
    <property type="protein sequence ID" value="OXA89992.1"/>
    <property type="molecule type" value="Genomic_DNA"/>
</dbReference>
<dbReference type="PROSITE" id="PS52004">
    <property type="entry name" value="KS3_2"/>
    <property type="match status" value="1"/>
</dbReference>
<dbReference type="Gene3D" id="3.30.559.10">
    <property type="entry name" value="Chloramphenicol acetyltransferase-like domain"/>
    <property type="match status" value="1"/>
</dbReference>
<dbReference type="PROSITE" id="PS00606">
    <property type="entry name" value="KS3_1"/>
    <property type="match status" value="1"/>
</dbReference>
<comment type="similarity">
    <text evidence="2">Belongs to the ATP-dependent AMP-binding enzyme family.</text>
</comment>
<dbReference type="PANTHER" id="PTHR45527:SF1">
    <property type="entry name" value="FATTY ACID SYNTHASE"/>
    <property type="match status" value="1"/>
</dbReference>
<organism evidence="8 9">
    <name type="scientific">Flavobacterium hercynium</name>
    <dbReference type="NCBI Taxonomy" id="387094"/>
    <lineage>
        <taxon>Bacteria</taxon>
        <taxon>Pseudomonadati</taxon>
        <taxon>Bacteroidota</taxon>
        <taxon>Flavobacteriia</taxon>
        <taxon>Flavobacteriales</taxon>
        <taxon>Flavobacteriaceae</taxon>
        <taxon>Flavobacterium</taxon>
    </lineage>
</organism>
<dbReference type="Proteomes" id="UP000198345">
    <property type="component" value="Unassembled WGS sequence"/>
</dbReference>
<dbReference type="InterPro" id="IPR020459">
    <property type="entry name" value="AMP-binding"/>
</dbReference>
<dbReference type="SMART" id="SM00825">
    <property type="entry name" value="PKS_KS"/>
    <property type="match status" value="1"/>
</dbReference>
<accession>A0A226H716</accession>
<dbReference type="InterPro" id="IPR018201">
    <property type="entry name" value="Ketoacyl_synth_AS"/>
</dbReference>
<dbReference type="CDD" id="cd12117">
    <property type="entry name" value="A_NRPS_Srf_like"/>
    <property type="match status" value="1"/>
</dbReference>
<dbReference type="InterPro" id="IPR045851">
    <property type="entry name" value="AMP-bd_C_sf"/>
</dbReference>
<dbReference type="GO" id="GO:0006633">
    <property type="term" value="P:fatty acid biosynthetic process"/>
    <property type="evidence" value="ECO:0007669"/>
    <property type="project" value="InterPro"/>
</dbReference>
<protein>
    <recommendedName>
        <fullName evidence="10">Amino acid adenylation domain-containing protein</fullName>
    </recommendedName>
</protein>
<evidence type="ECO:0000256" key="4">
    <source>
        <dbReference type="ARBA" id="ARBA00022553"/>
    </source>
</evidence>
<dbReference type="CDD" id="cd00833">
    <property type="entry name" value="PKS"/>
    <property type="match status" value="1"/>
</dbReference>
<evidence type="ECO:0008006" key="10">
    <source>
        <dbReference type="Google" id="ProtNLM"/>
    </source>
</evidence>
<dbReference type="InterPro" id="IPR014031">
    <property type="entry name" value="Ketoacyl_synth_C"/>
</dbReference>
<feature type="domain" description="Carrier" evidence="6">
    <location>
        <begin position="723"/>
        <end position="798"/>
    </location>
</feature>
<dbReference type="FunFam" id="1.10.1200.10:FF:000005">
    <property type="entry name" value="Nonribosomal peptide synthetase 1"/>
    <property type="match status" value="1"/>
</dbReference>
<evidence type="ECO:0000256" key="5">
    <source>
        <dbReference type="ARBA" id="ARBA00022679"/>
    </source>
</evidence>
<dbReference type="InterPro" id="IPR020841">
    <property type="entry name" value="PKS_Beta-ketoAc_synthase_dom"/>
</dbReference>
<dbReference type="SMART" id="SM00823">
    <property type="entry name" value="PKS_PP"/>
    <property type="match status" value="2"/>
</dbReference>
<dbReference type="Pfam" id="PF00501">
    <property type="entry name" value="AMP-binding"/>
    <property type="match status" value="1"/>
</dbReference>
<dbReference type="Gene3D" id="1.10.1240.100">
    <property type="match status" value="1"/>
</dbReference>
<dbReference type="NCBIfam" id="TIGR01733">
    <property type="entry name" value="AA-adenyl-dom"/>
    <property type="match status" value="1"/>
</dbReference>
<dbReference type="Gene3D" id="1.10.1200.10">
    <property type="entry name" value="ACP-like"/>
    <property type="match status" value="2"/>
</dbReference>
<feature type="domain" description="Carrier" evidence="6">
    <location>
        <begin position="1759"/>
        <end position="1834"/>
    </location>
</feature>
<dbReference type="GO" id="GO:0004315">
    <property type="term" value="F:3-oxoacyl-[acyl-carrier-protein] synthase activity"/>
    <property type="evidence" value="ECO:0007669"/>
    <property type="project" value="InterPro"/>
</dbReference>
<dbReference type="PROSITE" id="PS00455">
    <property type="entry name" value="AMP_BINDING"/>
    <property type="match status" value="1"/>
</dbReference>
<evidence type="ECO:0000256" key="3">
    <source>
        <dbReference type="ARBA" id="ARBA00022450"/>
    </source>
</evidence>
<dbReference type="Gene3D" id="2.30.38.10">
    <property type="entry name" value="Luciferase, Domain 3"/>
    <property type="match status" value="1"/>
</dbReference>
<dbReference type="Gene3D" id="3.40.47.10">
    <property type="match status" value="1"/>
</dbReference>
<dbReference type="SUPFAM" id="SSF47336">
    <property type="entry name" value="ACP-like"/>
    <property type="match status" value="2"/>
</dbReference>
<keyword evidence="4" id="KW-0597">Phosphoprotein</keyword>
<dbReference type="InterPro" id="IPR010071">
    <property type="entry name" value="AA_adenyl_dom"/>
</dbReference>
<dbReference type="InterPro" id="IPR036736">
    <property type="entry name" value="ACP-like_sf"/>
</dbReference>
<reference evidence="8 9" key="1">
    <citation type="submission" date="2016-11" db="EMBL/GenBank/DDBJ databases">
        <title>Whole genomes of Flavobacteriaceae.</title>
        <authorList>
            <person name="Stine C."/>
            <person name="Li C."/>
            <person name="Tadesse D."/>
        </authorList>
    </citation>
    <scope>NUCLEOTIDE SEQUENCE [LARGE SCALE GENOMIC DNA]</scope>
    <source>
        <strain evidence="8 9">DSM 18292</strain>
    </source>
</reference>
<dbReference type="RefSeq" id="WP_089050346.1">
    <property type="nucleotide sequence ID" value="NZ_FXTV01000004.1"/>
</dbReference>
<dbReference type="GO" id="GO:0005829">
    <property type="term" value="C:cytosol"/>
    <property type="evidence" value="ECO:0007669"/>
    <property type="project" value="TreeGrafter"/>
</dbReference>
<evidence type="ECO:0000256" key="1">
    <source>
        <dbReference type="ARBA" id="ARBA00001957"/>
    </source>
</evidence>
<dbReference type="InterPro" id="IPR016039">
    <property type="entry name" value="Thiolase-like"/>
</dbReference>
<dbReference type="InterPro" id="IPR014030">
    <property type="entry name" value="Ketoacyl_synth_N"/>
</dbReference>
<dbReference type="Gene3D" id="3.30.300.30">
    <property type="match status" value="1"/>
</dbReference>